<sequence>MPPSQVPLPQTIPPVLPTPMVTSTNNNWIEYKTPDGSPYYYNVITKQTSWTKPDELKSEAERLLDSCPWKEYK</sequence>
<proteinExistence type="predicted"/>
<evidence type="ECO:0000313" key="3">
    <source>
        <dbReference type="Proteomes" id="UP000194236"/>
    </source>
</evidence>
<organism evidence="2 3">
    <name type="scientific">Euroglyphus maynei</name>
    <name type="common">Mayne's house dust mite</name>
    <dbReference type="NCBI Taxonomy" id="6958"/>
    <lineage>
        <taxon>Eukaryota</taxon>
        <taxon>Metazoa</taxon>
        <taxon>Ecdysozoa</taxon>
        <taxon>Arthropoda</taxon>
        <taxon>Chelicerata</taxon>
        <taxon>Arachnida</taxon>
        <taxon>Acari</taxon>
        <taxon>Acariformes</taxon>
        <taxon>Sarcoptiformes</taxon>
        <taxon>Astigmata</taxon>
        <taxon>Psoroptidia</taxon>
        <taxon>Analgoidea</taxon>
        <taxon>Pyroglyphidae</taxon>
        <taxon>Pyroglyphinae</taxon>
        <taxon>Euroglyphus</taxon>
    </lineage>
</organism>
<dbReference type="GO" id="GO:0003723">
    <property type="term" value="F:RNA binding"/>
    <property type="evidence" value="ECO:0007669"/>
    <property type="project" value="TreeGrafter"/>
</dbReference>
<dbReference type="EMBL" id="MUJZ01040331">
    <property type="protein sequence ID" value="OTF75801.1"/>
    <property type="molecule type" value="Genomic_DNA"/>
</dbReference>
<gene>
    <name evidence="2" type="ORF">BLA29_014949</name>
</gene>
<dbReference type="SUPFAM" id="SSF51045">
    <property type="entry name" value="WW domain"/>
    <property type="match status" value="1"/>
</dbReference>
<feature type="non-terminal residue" evidence="2">
    <location>
        <position position="73"/>
    </location>
</feature>
<dbReference type="PROSITE" id="PS01159">
    <property type="entry name" value="WW_DOMAIN_1"/>
    <property type="match status" value="1"/>
</dbReference>
<dbReference type="PANTHER" id="PTHR11864">
    <property type="entry name" value="PRE-MRNA-PROCESSING PROTEIN PRP40"/>
    <property type="match status" value="1"/>
</dbReference>
<comment type="caution">
    <text evidence="2">The sequence shown here is derived from an EMBL/GenBank/DDBJ whole genome shotgun (WGS) entry which is preliminary data.</text>
</comment>
<dbReference type="InterPro" id="IPR039726">
    <property type="entry name" value="Prp40-like"/>
</dbReference>
<dbReference type="CDD" id="cd00201">
    <property type="entry name" value="WW"/>
    <property type="match status" value="1"/>
</dbReference>
<dbReference type="InterPro" id="IPR001202">
    <property type="entry name" value="WW_dom"/>
</dbReference>
<evidence type="ECO:0000259" key="1">
    <source>
        <dbReference type="PROSITE" id="PS50020"/>
    </source>
</evidence>
<dbReference type="Pfam" id="PF00397">
    <property type="entry name" value="WW"/>
    <property type="match status" value="1"/>
</dbReference>
<feature type="domain" description="WW" evidence="1">
    <location>
        <begin position="22"/>
        <end position="55"/>
    </location>
</feature>
<dbReference type="InterPro" id="IPR036020">
    <property type="entry name" value="WW_dom_sf"/>
</dbReference>
<accession>A0A1Y3B4Q4</accession>
<dbReference type="GO" id="GO:0071004">
    <property type="term" value="C:U2-type prespliceosome"/>
    <property type="evidence" value="ECO:0007669"/>
    <property type="project" value="TreeGrafter"/>
</dbReference>
<reference evidence="2 3" key="1">
    <citation type="submission" date="2017-03" db="EMBL/GenBank/DDBJ databases">
        <title>Genome Survey of Euroglyphus maynei.</title>
        <authorList>
            <person name="Arlian L.G."/>
            <person name="Morgan M.S."/>
            <person name="Rider S.D."/>
        </authorList>
    </citation>
    <scope>NUCLEOTIDE SEQUENCE [LARGE SCALE GENOMIC DNA]</scope>
    <source>
        <strain evidence="2">Arlian Lab</strain>
        <tissue evidence="2">Whole body</tissue>
    </source>
</reference>
<keyword evidence="3" id="KW-1185">Reference proteome</keyword>
<evidence type="ECO:0000313" key="2">
    <source>
        <dbReference type="EMBL" id="OTF75801.1"/>
    </source>
</evidence>
<dbReference type="GO" id="GO:0005685">
    <property type="term" value="C:U1 snRNP"/>
    <property type="evidence" value="ECO:0007669"/>
    <property type="project" value="TreeGrafter"/>
</dbReference>
<name>A0A1Y3B4Q4_EURMA</name>
<protein>
    <recommendedName>
        <fullName evidence="1">WW domain-containing protein</fullName>
    </recommendedName>
</protein>
<dbReference type="Gene3D" id="2.20.70.10">
    <property type="match status" value="1"/>
</dbReference>
<dbReference type="SMART" id="SM00456">
    <property type="entry name" value="WW"/>
    <property type="match status" value="1"/>
</dbReference>
<dbReference type="PROSITE" id="PS50020">
    <property type="entry name" value="WW_DOMAIN_2"/>
    <property type="match status" value="1"/>
</dbReference>
<dbReference type="AlphaFoldDB" id="A0A1Y3B4Q4"/>
<dbReference type="PANTHER" id="PTHR11864:SF0">
    <property type="entry name" value="PRP40 PRE-MRNA PROCESSING FACTOR 40 HOMOLOG A (YEAST)"/>
    <property type="match status" value="1"/>
</dbReference>
<dbReference type="GO" id="GO:0045292">
    <property type="term" value="P:mRNA cis splicing, via spliceosome"/>
    <property type="evidence" value="ECO:0007669"/>
    <property type="project" value="InterPro"/>
</dbReference>
<dbReference type="Proteomes" id="UP000194236">
    <property type="component" value="Unassembled WGS sequence"/>
</dbReference>
<dbReference type="OrthoDB" id="187617at2759"/>